<dbReference type="PANTHER" id="PTHR12526">
    <property type="entry name" value="GLYCOSYLTRANSFERASE"/>
    <property type="match status" value="1"/>
</dbReference>
<feature type="domain" description="Glycosyl transferase family 1" evidence="1">
    <location>
        <begin position="200"/>
        <end position="367"/>
    </location>
</feature>
<keyword evidence="2" id="KW-0808">Transferase</keyword>
<dbReference type="SUPFAM" id="SSF53756">
    <property type="entry name" value="UDP-Glycosyltransferase/glycogen phosphorylase"/>
    <property type="match status" value="1"/>
</dbReference>
<dbReference type="InterPro" id="IPR001296">
    <property type="entry name" value="Glyco_trans_1"/>
</dbReference>
<name>A0A1H3BIW0_9BACL</name>
<dbReference type="Pfam" id="PF00534">
    <property type="entry name" value="Glycos_transf_1"/>
    <property type="match status" value="1"/>
</dbReference>
<organism evidence="2 3">
    <name type="scientific">Marininema mesophilum</name>
    <dbReference type="NCBI Taxonomy" id="1048340"/>
    <lineage>
        <taxon>Bacteria</taxon>
        <taxon>Bacillati</taxon>
        <taxon>Bacillota</taxon>
        <taxon>Bacilli</taxon>
        <taxon>Bacillales</taxon>
        <taxon>Thermoactinomycetaceae</taxon>
        <taxon>Marininema</taxon>
    </lineage>
</organism>
<evidence type="ECO:0000313" key="3">
    <source>
        <dbReference type="Proteomes" id="UP000198534"/>
    </source>
</evidence>
<evidence type="ECO:0000259" key="1">
    <source>
        <dbReference type="Pfam" id="PF00534"/>
    </source>
</evidence>
<dbReference type="AlphaFoldDB" id="A0A1H3BIW0"/>
<dbReference type="CDD" id="cd03801">
    <property type="entry name" value="GT4_PimA-like"/>
    <property type="match status" value="1"/>
</dbReference>
<protein>
    <submittedName>
        <fullName evidence="2">Glycosyltransferase involved in cell wall bisynthesis</fullName>
    </submittedName>
</protein>
<proteinExistence type="predicted"/>
<dbReference type="Proteomes" id="UP000198534">
    <property type="component" value="Unassembled WGS sequence"/>
</dbReference>
<dbReference type="GO" id="GO:0016757">
    <property type="term" value="F:glycosyltransferase activity"/>
    <property type="evidence" value="ECO:0007669"/>
    <property type="project" value="InterPro"/>
</dbReference>
<gene>
    <name evidence="2" type="ORF">SAMN05444487_11711</name>
</gene>
<dbReference type="EMBL" id="FNNQ01000017">
    <property type="protein sequence ID" value="SDX41648.1"/>
    <property type="molecule type" value="Genomic_DNA"/>
</dbReference>
<evidence type="ECO:0000313" key="2">
    <source>
        <dbReference type="EMBL" id="SDX41648.1"/>
    </source>
</evidence>
<accession>A0A1H3BIW0</accession>
<sequence>MARKLEIHPSEMENGGRLLMSKQIRILTHSFLDAYNNRLDRVFGGGLERYIVDLCHVITRMGLAPEVHQLGYKQSFSVEMDGIPVHGYSCEEQDRTNVFQGMATGANAPVIYASFIWKPMQYRSDGLIISHGINWDHPLDNVENKKMIGKAIQGALDQVRTVVSVDTHFLSFTRTVCNLKYPDQMEFLPNFVDTRHFHPIRKKNNENGRVRILFPRRISWERGVIPMMVAVDDLLTNYPFLEVEFAGDFQEGELVHRAFSRWFSVHPHQDRLRKMTYNFHDVAKAYQEADIVVIPTIFSEGTSFSCLEALSTGKAIVASNVGGLNDLILQGYNGYLVNPHADEITDVLRFLVTDTEECKRLGKNARRTSLVFDRKRWMNKWEKILYRHFHNVGYTW</sequence>
<dbReference type="STRING" id="1048340.SAMN05444487_11711"/>
<keyword evidence="3" id="KW-1185">Reference proteome</keyword>
<dbReference type="Gene3D" id="3.40.50.2000">
    <property type="entry name" value="Glycogen Phosphorylase B"/>
    <property type="match status" value="2"/>
</dbReference>
<reference evidence="2 3" key="1">
    <citation type="submission" date="2016-10" db="EMBL/GenBank/DDBJ databases">
        <authorList>
            <person name="de Groot N.N."/>
        </authorList>
    </citation>
    <scope>NUCLEOTIDE SEQUENCE [LARGE SCALE GENOMIC DNA]</scope>
    <source>
        <strain evidence="2 3">DSM 45610</strain>
    </source>
</reference>